<evidence type="ECO:0000313" key="7">
    <source>
        <dbReference type="Proteomes" id="UP001165074"/>
    </source>
</evidence>
<keyword evidence="3" id="KW-0804">Transcription</keyword>
<dbReference type="InterPro" id="IPR050109">
    <property type="entry name" value="HTH-type_TetR-like_transc_reg"/>
</dbReference>
<dbReference type="RefSeq" id="WP_285582523.1">
    <property type="nucleotide sequence ID" value="NZ_BSTK01000019.1"/>
</dbReference>
<keyword evidence="7" id="KW-1185">Reference proteome</keyword>
<gene>
    <name evidence="6" type="ORF">Airi02_090560</name>
</gene>
<evidence type="ECO:0000256" key="3">
    <source>
        <dbReference type="ARBA" id="ARBA00023163"/>
    </source>
</evidence>
<dbReference type="InterPro" id="IPR036271">
    <property type="entry name" value="Tet_transcr_reg_TetR-rel_C_sf"/>
</dbReference>
<proteinExistence type="predicted"/>
<dbReference type="PRINTS" id="PR00455">
    <property type="entry name" value="HTHTETR"/>
</dbReference>
<feature type="DNA-binding region" description="H-T-H motif" evidence="4">
    <location>
        <begin position="37"/>
        <end position="56"/>
    </location>
</feature>
<evidence type="ECO:0000313" key="6">
    <source>
        <dbReference type="EMBL" id="GLY91127.1"/>
    </source>
</evidence>
<dbReference type="PROSITE" id="PS50977">
    <property type="entry name" value="HTH_TETR_2"/>
    <property type="match status" value="1"/>
</dbReference>
<dbReference type="Pfam" id="PF00440">
    <property type="entry name" value="TetR_N"/>
    <property type="match status" value="1"/>
</dbReference>
<accession>A0A9W6SE79</accession>
<keyword evidence="1" id="KW-0805">Transcription regulation</keyword>
<reference evidence="6" key="1">
    <citation type="submission" date="2023-03" db="EMBL/GenBank/DDBJ databases">
        <title>Actinoallomurus iriomotensis NBRC 103684.</title>
        <authorList>
            <person name="Ichikawa N."/>
            <person name="Sato H."/>
            <person name="Tonouchi N."/>
        </authorList>
    </citation>
    <scope>NUCLEOTIDE SEQUENCE</scope>
    <source>
        <strain evidence="6">NBRC 103684</strain>
    </source>
</reference>
<organism evidence="6 7">
    <name type="scientific">Actinoallomurus iriomotensis</name>
    <dbReference type="NCBI Taxonomy" id="478107"/>
    <lineage>
        <taxon>Bacteria</taxon>
        <taxon>Bacillati</taxon>
        <taxon>Actinomycetota</taxon>
        <taxon>Actinomycetes</taxon>
        <taxon>Streptosporangiales</taxon>
        <taxon>Thermomonosporaceae</taxon>
        <taxon>Actinoallomurus</taxon>
    </lineage>
</organism>
<protein>
    <submittedName>
        <fullName evidence="6">TetR family transcriptional regulator</fullName>
    </submittedName>
</protein>
<dbReference type="PANTHER" id="PTHR30055">
    <property type="entry name" value="HTH-TYPE TRANSCRIPTIONAL REGULATOR RUTR"/>
    <property type="match status" value="1"/>
</dbReference>
<dbReference type="Pfam" id="PF13305">
    <property type="entry name" value="TetR_C_33"/>
    <property type="match status" value="1"/>
</dbReference>
<dbReference type="AlphaFoldDB" id="A0A9W6SE79"/>
<dbReference type="Gene3D" id="1.10.357.10">
    <property type="entry name" value="Tetracycline Repressor, domain 2"/>
    <property type="match status" value="1"/>
</dbReference>
<sequence>MDDKSGQRAGYHHGSLPSALVAAALDLLDERGLDKVSVREVARRAGVSPGAPFRHFSDRQALLTAVTDRILADFEEWQSAALASAQGPAMHAYGLGFVRYAIRHPHRFELIKSRVFGAEQPDELRGRLSRLEQTLGDIVVAGQRAGELPDGDPIMIAIAGQALVYGLSQMIIDGYLPRSEGEGLAEQVLNAFGPSVTGCGRGDDA</sequence>
<evidence type="ECO:0000256" key="2">
    <source>
        <dbReference type="ARBA" id="ARBA00023125"/>
    </source>
</evidence>
<dbReference type="InterPro" id="IPR025996">
    <property type="entry name" value="MT1864/Rv1816-like_C"/>
</dbReference>
<evidence type="ECO:0000256" key="4">
    <source>
        <dbReference type="PROSITE-ProRule" id="PRU00335"/>
    </source>
</evidence>
<dbReference type="InterPro" id="IPR001647">
    <property type="entry name" value="HTH_TetR"/>
</dbReference>
<dbReference type="SUPFAM" id="SSF46689">
    <property type="entry name" value="Homeodomain-like"/>
    <property type="match status" value="1"/>
</dbReference>
<keyword evidence="2 4" id="KW-0238">DNA-binding</keyword>
<dbReference type="SUPFAM" id="SSF48498">
    <property type="entry name" value="Tetracyclin repressor-like, C-terminal domain"/>
    <property type="match status" value="1"/>
</dbReference>
<dbReference type="InterPro" id="IPR009057">
    <property type="entry name" value="Homeodomain-like_sf"/>
</dbReference>
<comment type="caution">
    <text evidence="6">The sequence shown here is derived from an EMBL/GenBank/DDBJ whole genome shotgun (WGS) entry which is preliminary data.</text>
</comment>
<dbReference type="PANTHER" id="PTHR30055:SF201">
    <property type="entry name" value="TRANSCRIPTIONAL REGULATORY PROTEIN"/>
    <property type="match status" value="1"/>
</dbReference>
<evidence type="ECO:0000259" key="5">
    <source>
        <dbReference type="PROSITE" id="PS50977"/>
    </source>
</evidence>
<dbReference type="EMBL" id="BSTK01000019">
    <property type="protein sequence ID" value="GLY91127.1"/>
    <property type="molecule type" value="Genomic_DNA"/>
</dbReference>
<name>A0A9W6SE79_9ACTN</name>
<feature type="domain" description="HTH tetR-type" evidence="5">
    <location>
        <begin position="14"/>
        <end position="74"/>
    </location>
</feature>
<dbReference type="Proteomes" id="UP001165074">
    <property type="component" value="Unassembled WGS sequence"/>
</dbReference>
<evidence type="ECO:0000256" key="1">
    <source>
        <dbReference type="ARBA" id="ARBA00023015"/>
    </source>
</evidence>
<dbReference type="GO" id="GO:0003700">
    <property type="term" value="F:DNA-binding transcription factor activity"/>
    <property type="evidence" value="ECO:0007669"/>
    <property type="project" value="TreeGrafter"/>
</dbReference>
<dbReference type="GO" id="GO:0000976">
    <property type="term" value="F:transcription cis-regulatory region binding"/>
    <property type="evidence" value="ECO:0007669"/>
    <property type="project" value="TreeGrafter"/>
</dbReference>